<dbReference type="Proteomes" id="UP000688137">
    <property type="component" value="Unassembled WGS sequence"/>
</dbReference>
<accession>A0A8S1PXC2</accession>
<reference evidence="1" key="1">
    <citation type="submission" date="2021-01" db="EMBL/GenBank/DDBJ databases">
        <authorList>
            <consortium name="Genoscope - CEA"/>
            <person name="William W."/>
        </authorList>
    </citation>
    <scope>NUCLEOTIDE SEQUENCE</scope>
</reference>
<gene>
    <name evidence="1" type="ORF">PPRIM_AZ9-3.1.T1340132</name>
</gene>
<dbReference type="AlphaFoldDB" id="A0A8S1PXC2"/>
<evidence type="ECO:0000313" key="1">
    <source>
        <dbReference type="EMBL" id="CAD8107731.1"/>
    </source>
</evidence>
<keyword evidence="2" id="KW-1185">Reference proteome</keyword>
<dbReference type="EMBL" id="CAJJDM010000137">
    <property type="protein sequence ID" value="CAD8107731.1"/>
    <property type="molecule type" value="Genomic_DNA"/>
</dbReference>
<name>A0A8S1PXC2_PARPR</name>
<proteinExistence type="predicted"/>
<comment type="caution">
    <text evidence="1">The sequence shown here is derived from an EMBL/GenBank/DDBJ whole genome shotgun (WGS) entry which is preliminary data.</text>
</comment>
<organism evidence="1 2">
    <name type="scientific">Paramecium primaurelia</name>
    <dbReference type="NCBI Taxonomy" id="5886"/>
    <lineage>
        <taxon>Eukaryota</taxon>
        <taxon>Sar</taxon>
        <taxon>Alveolata</taxon>
        <taxon>Ciliophora</taxon>
        <taxon>Intramacronucleata</taxon>
        <taxon>Oligohymenophorea</taxon>
        <taxon>Peniculida</taxon>
        <taxon>Parameciidae</taxon>
        <taxon>Paramecium</taxon>
    </lineage>
</organism>
<evidence type="ECO:0000313" key="2">
    <source>
        <dbReference type="Proteomes" id="UP000688137"/>
    </source>
</evidence>
<sequence>MNLYKQLLNSSKTDIRRLANEGKNFKCQIRELDGEYYANRIIALKAENDTAQTIRNQSSIAIQISKYKLMSKFIRSQTIQKIRLRLVKMNQNSGRDRSNNPSIISSKSLENMHQKLSHLYKNYSVNYISKIKNFSNYAVEKYEDFNQKSQGYHIISNSFIKWKKKAQQIKKVKTNNNIQYSQSMIIYFVYSQDYSSIISLMGKNKIKVNQEDKSKTQSSYRIYKFKNNLITKLNEIDCFYSTSRFQKKLYDYWWQKHFQKENSRVINQIYDYATLVKLSLIKSRSDLLSIAVIDLTISDRSILLYKIVFSLLTLNHLKSLNLMIYLIKNHIVSKAIIQNYQLILKNFNIIFLKLIIQSLVIITNLYRYQLKSYLKRGKTQFYIELFRINEQ</sequence>
<protein>
    <submittedName>
        <fullName evidence="1">Uncharacterized protein</fullName>
    </submittedName>
</protein>